<organism evidence="1">
    <name type="scientific">Oryza sativa subsp. japonica</name>
    <name type="common">Rice</name>
    <dbReference type="NCBI Taxonomy" id="39947"/>
    <lineage>
        <taxon>Eukaryota</taxon>
        <taxon>Viridiplantae</taxon>
        <taxon>Streptophyta</taxon>
        <taxon>Embryophyta</taxon>
        <taxon>Tracheophyta</taxon>
        <taxon>Spermatophyta</taxon>
        <taxon>Magnoliopsida</taxon>
        <taxon>Liliopsida</taxon>
        <taxon>Poales</taxon>
        <taxon>Poaceae</taxon>
        <taxon>BOP clade</taxon>
        <taxon>Oryzoideae</taxon>
        <taxon>Oryzeae</taxon>
        <taxon>Oryzinae</taxon>
        <taxon>Oryza</taxon>
        <taxon>Oryza sativa</taxon>
    </lineage>
</organism>
<evidence type="ECO:0000313" key="1">
    <source>
        <dbReference type="EMBL" id="BAD61278.1"/>
    </source>
</evidence>
<dbReference type="AlphaFoldDB" id="Q5ZDK6"/>
<dbReference type="EMBL" id="AP002897">
    <property type="protein sequence ID" value="BAD61278.1"/>
    <property type="molecule type" value="Genomic_DNA"/>
</dbReference>
<gene>
    <name evidence="1" type="primary">P0686E09.9</name>
</gene>
<reference evidence="1" key="1">
    <citation type="journal article" date="2002" name="Nature">
        <title>The genome sequence and structure of rice chromosome 1.</title>
        <authorList>
            <person name="Sasaki T."/>
            <person name="Matsumoto T."/>
            <person name="Yamamoto K."/>
            <person name="Sakata K."/>
            <person name="Baba T."/>
            <person name="Katayose Y."/>
            <person name="Wu J."/>
            <person name="Niimura Y."/>
            <person name="Cheng Z."/>
            <person name="Nagamura Y."/>
            <person name="Antonio B.A."/>
            <person name="Kanamori H."/>
            <person name="Hosokawa S."/>
            <person name="Masukawa M."/>
            <person name="Arikawa K."/>
            <person name="Chiden Y."/>
            <person name="Hayashi M."/>
            <person name="Okamoto M."/>
            <person name="Ando T."/>
            <person name="Aoki H."/>
            <person name="Arita K."/>
            <person name="Hamada M."/>
            <person name="Harada C."/>
            <person name="Hijishita S."/>
            <person name="Honda M."/>
            <person name="Ichikawa Y."/>
            <person name="Idonuma A."/>
            <person name="Iijima M."/>
            <person name="Ikeda M."/>
            <person name="Ikeno M."/>
            <person name="Itoh S."/>
            <person name="Itoh T."/>
            <person name="Itoh Y."/>
            <person name="Itoh Y."/>
            <person name="Iwabuchi A."/>
            <person name="Kamiya K."/>
            <person name="Karasawa W."/>
            <person name="Katagiri S."/>
            <person name="Kikuta A."/>
            <person name="Kobayashi N."/>
            <person name="Kono I."/>
            <person name="Machita K."/>
            <person name="Maehara T."/>
            <person name="Mizuno H."/>
            <person name="Mizubayashi T."/>
            <person name="Mukai Y."/>
            <person name="Nagasaki H."/>
            <person name="Nakashima M."/>
            <person name="Nakama Y."/>
            <person name="Nakamichi Y."/>
            <person name="Nakamura M."/>
            <person name="Namiki N."/>
            <person name="Negishi M."/>
            <person name="Ohta I."/>
            <person name="Ono N."/>
            <person name="Saji S."/>
            <person name="Sakai K."/>
            <person name="Shibata M."/>
            <person name="Shimokawa T."/>
            <person name="Shomura A."/>
            <person name="Song J."/>
            <person name="Takazaki Y."/>
            <person name="Terasawa K."/>
            <person name="Tsuji K."/>
            <person name="Waki K."/>
            <person name="Yamagata H."/>
            <person name="Yamane H."/>
            <person name="Yoshiki S."/>
            <person name="Yoshihara R."/>
            <person name="Yukawa K."/>
            <person name="Zhong H."/>
            <person name="Iwama H."/>
            <person name="Endo T."/>
            <person name="Ito H."/>
            <person name="Hahn J.H."/>
            <person name="Kim H.I."/>
            <person name="Eun M.Y."/>
            <person name="Yano M."/>
            <person name="Jiang J."/>
            <person name="Gojobori T."/>
        </authorList>
    </citation>
    <scope>NUCLEOTIDE SEQUENCE [LARGE SCALE GENOMIC DNA]</scope>
</reference>
<accession>Q5ZDK6</accession>
<dbReference type="Proteomes" id="UP000817658">
    <property type="component" value="Chromosome 1"/>
</dbReference>
<name>Q5ZDK6_ORYSJ</name>
<proteinExistence type="predicted"/>
<protein>
    <submittedName>
        <fullName evidence="1">Uncharacterized protein</fullName>
    </submittedName>
</protein>
<sequence>MGRQERRILEFKEVTLAMSFLQRKRGHDLSTENALAAHKGCPFLAVLFTGLQAMTQASAPAPTSSREAQALKHRIPDTECVGQGTEQRTDAKLLKASRRCDATRT</sequence>